<comment type="caution">
    <text evidence="1">The sequence shown here is derived from an EMBL/GenBank/DDBJ whole genome shotgun (WGS) entry which is preliminary data.</text>
</comment>
<gene>
    <name evidence="1" type="ORF">G0U57_020847</name>
</gene>
<proteinExistence type="predicted"/>
<feature type="non-terminal residue" evidence="1">
    <location>
        <position position="1"/>
    </location>
</feature>
<evidence type="ECO:0000313" key="2">
    <source>
        <dbReference type="Proteomes" id="UP000765507"/>
    </source>
</evidence>
<accession>A0A8T1TGN1</accession>
<dbReference type="EMBL" id="JAHGAV010000008">
    <property type="protein sequence ID" value="KAG6939963.1"/>
    <property type="molecule type" value="Genomic_DNA"/>
</dbReference>
<name>A0A8T1TGN1_CHESE</name>
<organism evidence="1 2">
    <name type="scientific">Chelydra serpentina</name>
    <name type="common">Snapping turtle</name>
    <name type="synonym">Testudo serpentina</name>
    <dbReference type="NCBI Taxonomy" id="8475"/>
    <lineage>
        <taxon>Eukaryota</taxon>
        <taxon>Metazoa</taxon>
        <taxon>Chordata</taxon>
        <taxon>Craniata</taxon>
        <taxon>Vertebrata</taxon>
        <taxon>Euteleostomi</taxon>
        <taxon>Archelosauria</taxon>
        <taxon>Testudinata</taxon>
        <taxon>Testudines</taxon>
        <taxon>Cryptodira</taxon>
        <taxon>Durocryptodira</taxon>
        <taxon>Americhelydia</taxon>
        <taxon>Chelydroidea</taxon>
        <taxon>Chelydridae</taxon>
        <taxon>Chelydra</taxon>
    </lineage>
</organism>
<sequence>SDRKKTHSANSKVCLYPGEDSHSCRPGCDTTADLSTPLSMAAHALLDKGTTGPLPGMDDKHHQGAENHVLREWNHWWERESNTLSKFSSPLLFLLPCSLDFRSWTRLNMPQTCTSLAWFSLHTDCGAALQTITHVDVVEECPTRDLEGRLQCLASLDTEVILW</sequence>
<evidence type="ECO:0000313" key="1">
    <source>
        <dbReference type="EMBL" id="KAG6939963.1"/>
    </source>
</evidence>
<dbReference type="Proteomes" id="UP000765507">
    <property type="component" value="Unassembled WGS sequence"/>
</dbReference>
<protein>
    <submittedName>
        <fullName evidence="1">Uncharacterized protein</fullName>
    </submittedName>
</protein>
<keyword evidence="2" id="KW-1185">Reference proteome</keyword>
<reference evidence="1 2" key="1">
    <citation type="journal article" date="2020" name="G3 (Bethesda)">
        <title>Draft Genome of the Common Snapping Turtle, Chelydra serpentina, a Model for Phenotypic Plasticity in Reptiles.</title>
        <authorList>
            <person name="Das D."/>
            <person name="Singh S.K."/>
            <person name="Bierstedt J."/>
            <person name="Erickson A."/>
            <person name="Galli G.L.J."/>
            <person name="Crossley D.A. 2nd"/>
            <person name="Rhen T."/>
        </authorList>
    </citation>
    <scope>NUCLEOTIDE SEQUENCE [LARGE SCALE GENOMIC DNA]</scope>
    <source>
        <strain evidence="1">KW</strain>
    </source>
</reference>
<dbReference type="AlphaFoldDB" id="A0A8T1TGN1"/>